<comment type="caution">
    <text evidence="2">The sequence shown here is derived from an EMBL/GenBank/DDBJ whole genome shotgun (WGS) entry which is preliminary data.</text>
</comment>
<protein>
    <submittedName>
        <fullName evidence="2">Uncharacterized protein</fullName>
    </submittedName>
</protein>
<accession>A0ABN2C703</accession>
<reference evidence="2 3" key="1">
    <citation type="journal article" date="2019" name="Int. J. Syst. Evol. Microbiol.">
        <title>The Global Catalogue of Microorganisms (GCM) 10K type strain sequencing project: providing services to taxonomists for standard genome sequencing and annotation.</title>
        <authorList>
            <consortium name="The Broad Institute Genomics Platform"/>
            <consortium name="The Broad Institute Genome Sequencing Center for Infectious Disease"/>
            <person name="Wu L."/>
            <person name="Ma J."/>
        </authorList>
    </citation>
    <scope>NUCLEOTIDE SEQUENCE [LARGE SCALE GENOMIC DNA]</scope>
    <source>
        <strain evidence="2 3">JCM 15572</strain>
    </source>
</reference>
<evidence type="ECO:0000313" key="3">
    <source>
        <dbReference type="Proteomes" id="UP001501705"/>
    </source>
</evidence>
<evidence type="ECO:0000313" key="2">
    <source>
        <dbReference type="EMBL" id="GAA1552381.1"/>
    </source>
</evidence>
<proteinExistence type="predicted"/>
<dbReference type="EMBL" id="BAAAPH010000002">
    <property type="protein sequence ID" value="GAA1552381.1"/>
    <property type="molecule type" value="Genomic_DNA"/>
</dbReference>
<dbReference type="Proteomes" id="UP001501705">
    <property type="component" value="Unassembled WGS sequence"/>
</dbReference>
<evidence type="ECO:0000256" key="1">
    <source>
        <dbReference type="SAM" id="MobiDB-lite"/>
    </source>
</evidence>
<organism evidence="2 3">
    <name type="scientific">Kribbella hippodromi</name>
    <dbReference type="NCBI Taxonomy" id="434347"/>
    <lineage>
        <taxon>Bacteria</taxon>
        <taxon>Bacillati</taxon>
        <taxon>Actinomycetota</taxon>
        <taxon>Actinomycetes</taxon>
        <taxon>Propionibacteriales</taxon>
        <taxon>Kribbellaceae</taxon>
        <taxon>Kribbella</taxon>
    </lineage>
</organism>
<keyword evidence="3" id="KW-1185">Reference proteome</keyword>
<feature type="region of interest" description="Disordered" evidence="1">
    <location>
        <begin position="1"/>
        <end position="27"/>
    </location>
</feature>
<gene>
    <name evidence="2" type="ORF">GCM10009804_06710</name>
</gene>
<feature type="region of interest" description="Disordered" evidence="1">
    <location>
        <begin position="77"/>
        <end position="112"/>
    </location>
</feature>
<name>A0ABN2C703_9ACTN</name>
<feature type="compositionally biased region" description="Basic and acidic residues" evidence="1">
    <location>
        <begin position="8"/>
        <end position="17"/>
    </location>
</feature>
<sequence>MPALSRGGWERAEQVREKRGRSAATECPRRHTWVPEYVGRVRGRSSEQEWISAVHVVTDGAGGVRGALSADCPARAREGRAGAEPGVGGSARSGCGRSTATERPRSTRGGTVRVELERQFGLGWGVGWVNAVEEAAD</sequence>